<dbReference type="AlphaFoldDB" id="A0A0E9VKZ3"/>
<accession>A0A0E9VKZ3</accession>
<dbReference type="EMBL" id="GBXM01029855">
    <property type="protein sequence ID" value="JAH78722.1"/>
    <property type="molecule type" value="Transcribed_RNA"/>
</dbReference>
<sequence length="22" mass="2482">MTTAWPMRKAIMNSQAQFPQSG</sequence>
<feature type="compositionally biased region" description="Polar residues" evidence="1">
    <location>
        <begin position="12"/>
        <end position="22"/>
    </location>
</feature>
<reference evidence="2" key="2">
    <citation type="journal article" date="2015" name="Fish Shellfish Immunol.">
        <title>Early steps in the European eel (Anguilla anguilla)-Vibrio vulnificus interaction in the gills: Role of the RtxA13 toxin.</title>
        <authorList>
            <person name="Callol A."/>
            <person name="Pajuelo D."/>
            <person name="Ebbesson L."/>
            <person name="Teles M."/>
            <person name="MacKenzie S."/>
            <person name="Amaro C."/>
        </authorList>
    </citation>
    <scope>NUCLEOTIDE SEQUENCE</scope>
</reference>
<reference evidence="2" key="1">
    <citation type="submission" date="2014-11" db="EMBL/GenBank/DDBJ databases">
        <authorList>
            <person name="Amaro Gonzalez C."/>
        </authorList>
    </citation>
    <scope>NUCLEOTIDE SEQUENCE</scope>
</reference>
<evidence type="ECO:0000313" key="2">
    <source>
        <dbReference type="EMBL" id="JAH78722.1"/>
    </source>
</evidence>
<evidence type="ECO:0000256" key="1">
    <source>
        <dbReference type="SAM" id="MobiDB-lite"/>
    </source>
</evidence>
<proteinExistence type="predicted"/>
<organism evidence="2">
    <name type="scientific">Anguilla anguilla</name>
    <name type="common">European freshwater eel</name>
    <name type="synonym">Muraena anguilla</name>
    <dbReference type="NCBI Taxonomy" id="7936"/>
    <lineage>
        <taxon>Eukaryota</taxon>
        <taxon>Metazoa</taxon>
        <taxon>Chordata</taxon>
        <taxon>Craniata</taxon>
        <taxon>Vertebrata</taxon>
        <taxon>Euteleostomi</taxon>
        <taxon>Actinopterygii</taxon>
        <taxon>Neopterygii</taxon>
        <taxon>Teleostei</taxon>
        <taxon>Anguilliformes</taxon>
        <taxon>Anguillidae</taxon>
        <taxon>Anguilla</taxon>
    </lineage>
</organism>
<name>A0A0E9VKZ3_ANGAN</name>
<protein>
    <submittedName>
        <fullName evidence="2">Uncharacterized protein</fullName>
    </submittedName>
</protein>
<feature type="region of interest" description="Disordered" evidence="1">
    <location>
        <begin position="1"/>
        <end position="22"/>
    </location>
</feature>